<dbReference type="Proteomes" id="UP000018888">
    <property type="component" value="Unassembled WGS sequence"/>
</dbReference>
<dbReference type="AlphaFoldDB" id="A0A2P4PEF3"/>
<organism evidence="1 2">
    <name type="scientific">Rhizophagus irregularis (strain DAOM 181602 / DAOM 197198 / MUCL 43194)</name>
    <name type="common">Arbuscular mycorrhizal fungus</name>
    <name type="synonym">Glomus intraradices</name>
    <dbReference type="NCBI Taxonomy" id="747089"/>
    <lineage>
        <taxon>Eukaryota</taxon>
        <taxon>Fungi</taxon>
        <taxon>Fungi incertae sedis</taxon>
        <taxon>Mucoromycota</taxon>
        <taxon>Glomeromycotina</taxon>
        <taxon>Glomeromycetes</taxon>
        <taxon>Glomerales</taxon>
        <taxon>Glomeraceae</taxon>
        <taxon>Rhizophagus</taxon>
    </lineage>
</organism>
<protein>
    <submittedName>
        <fullName evidence="1">Uncharacterized protein</fullName>
    </submittedName>
</protein>
<evidence type="ECO:0000313" key="1">
    <source>
        <dbReference type="EMBL" id="POG63776.1"/>
    </source>
</evidence>
<keyword evidence="2" id="KW-1185">Reference proteome</keyword>
<gene>
    <name evidence="1" type="ORF">GLOIN_2v523953</name>
</gene>
<sequence length="83" mass="9939">MNSIQGAKEYSFYGSLKRNILRKGKTNIIQSSKKFCVFYVLKWLDKEFSLKFYDDVLDKHKCRGLLQIFCLKHFAYISMRSRD</sequence>
<accession>A0A2P4PEF3</accession>
<reference evidence="1 2" key="1">
    <citation type="journal article" date="2013" name="Proc. Natl. Acad. Sci. U.S.A.">
        <title>Genome of an arbuscular mycorrhizal fungus provides insight into the oldest plant symbiosis.</title>
        <authorList>
            <person name="Tisserant E."/>
            <person name="Malbreil M."/>
            <person name="Kuo A."/>
            <person name="Kohler A."/>
            <person name="Symeonidi A."/>
            <person name="Balestrini R."/>
            <person name="Charron P."/>
            <person name="Duensing N."/>
            <person name="Frei Dit Frey N."/>
            <person name="Gianinazzi-Pearson V."/>
            <person name="Gilbert L.B."/>
            <person name="Handa Y."/>
            <person name="Herr J.R."/>
            <person name="Hijri M."/>
            <person name="Koul R."/>
            <person name="Kawaguchi M."/>
            <person name="Krajinski F."/>
            <person name="Lammers P.J."/>
            <person name="Masclaux F.G."/>
            <person name="Murat C."/>
            <person name="Morin E."/>
            <person name="Ndikumana S."/>
            <person name="Pagni M."/>
            <person name="Petitpierre D."/>
            <person name="Requena N."/>
            <person name="Rosikiewicz P."/>
            <person name="Riley R."/>
            <person name="Saito K."/>
            <person name="San Clemente H."/>
            <person name="Shapiro H."/>
            <person name="van Tuinen D."/>
            <person name="Becard G."/>
            <person name="Bonfante P."/>
            <person name="Paszkowski U."/>
            <person name="Shachar-Hill Y.Y."/>
            <person name="Tuskan G.A."/>
            <person name="Young P.W."/>
            <person name="Sanders I.R."/>
            <person name="Henrissat B."/>
            <person name="Rensing S.A."/>
            <person name="Grigoriev I.V."/>
            <person name="Corradi N."/>
            <person name="Roux C."/>
            <person name="Martin F."/>
        </authorList>
    </citation>
    <scope>NUCLEOTIDE SEQUENCE [LARGE SCALE GENOMIC DNA]</scope>
    <source>
        <strain evidence="1 2">DAOM 197198</strain>
    </source>
</reference>
<proteinExistence type="predicted"/>
<name>A0A2P4PEF3_RHIID</name>
<dbReference type="EMBL" id="AUPC02000257">
    <property type="protein sequence ID" value="POG63776.1"/>
    <property type="molecule type" value="Genomic_DNA"/>
</dbReference>
<comment type="caution">
    <text evidence="1">The sequence shown here is derived from an EMBL/GenBank/DDBJ whole genome shotgun (WGS) entry which is preliminary data.</text>
</comment>
<evidence type="ECO:0000313" key="2">
    <source>
        <dbReference type="Proteomes" id="UP000018888"/>
    </source>
</evidence>
<reference evidence="1 2" key="2">
    <citation type="journal article" date="2018" name="New Phytol.">
        <title>High intraspecific genome diversity in the model arbuscular mycorrhizal symbiont Rhizophagus irregularis.</title>
        <authorList>
            <person name="Chen E.C.H."/>
            <person name="Morin E."/>
            <person name="Beaudet D."/>
            <person name="Noel J."/>
            <person name="Yildirir G."/>
            <person name="Ndikumana S."/>
            <person name="Charron P."/>
            <person name="St-Onge C."/>
            <person name="Giorgi J."/>
            <person name="Kruger M."/>
            <person name="Marton T."/>
            <person name="Ropars J."/>
            <person name="Grigoriev I.V."/>
            <person name="Hainaut M."/>
            <person name="Henrissat B."/>
            <person name="Roux C."/>
            <person name="Martin F."/>
            <person name="Corradi N."/>
        </authorList>
    </citation>
    <scope>NUCLEOTIDE SEQUENCE [LARGE SCALE GENOMIC DNA]</scope>
    <source>
        <strain evidence="1 2">DAOM 197198</strain>
    </source>
</reference>